<comment type="caution">
    <text evidence="3">The sequence shown here is derived from an EMBL/GenBank/DDBJ whole genome shotgun (WGS) entry which is preliminary data.</text>
</comment>
<dbReference type="Pfam" id="PF00296">
    <property type="entry name" value="Bac_luciferase"/>
    <property type="match status" value="1"/>
</dbReference>
<reference evidence="3" key="1">
    <citation type="submission" date="2021-01" db="EMBL/GenBank/DDBJ databases">
        <title>Whole genome shotgun sequence of Sinosporangium siamense NBRC 109515.</title>
        <authorList>
            <person name="Komaki H."/>
            <person name="Tamura T."/>
        </authorList>
    </citation>
    <scope>NUCLEOTIDE SEQUENCE</scope>
    <source>
        <strain evidence="3">NBRC 109515</strain>
    </source>
</reference>
<keyword evidence="1" id="KW-0560">Oxidoreductase</keyword>
<dbReference type="SUPFAM" id="SSF51679">
    <property type="entry name" value="Bacterial luciferase-like"/>
    <property type="match status" value="1"/>
</dbReference>
<dbReference type="EMBL" id="BOOW01000006">
    <property type="protein sequence ID" value="GII90598.1"/>
    <property type="molecule type" value="Genomic_DNA"/>
</dbReference>
<evidence type="ECO:0000313" key="3">
    <source>
        <dbReference type="EMBL" id="GII90598.1"/>
    </source>
</evidence>
<dbReference type="Gene3D" id="3.20.20.30">
    <property type="entry name" value="Luciferase-like domain"/>
    <property type="match status" value="1"/>
</dbReference>
<dbReference type="PANTHER" id="PTHR43244">
    <property type="match status" value="1"/>
</dbReference>
<name>A0A919RB16_9ACTN</name>
<evidence type="ECO:0000256" key="1">
    <source>
        <dbReference type="ARBA" id="ARBA00023002"/>
    </source>
</evidence>
<dbReference type="GO" id="GO:0004497">
    <property type="term" value="F:monooxygenase activity"/>
    <property type="evidence" value="ECO:0007669"/>
    <property type="project" value="UniProtKB-KW"/>
</dbReference>
<dbReference type="InterPro" id="IPR036661">
    <property type="entry name" value="Luciferase-like_sf"/>
</dbReference>
<dbReference type="InterPro" id="IPR011251">
    <property type="entry name" value="Luciferase-like_dom"/>
</dbReference>
<dbReference type="Proteomes" id="UP000606172">
    <property type="component" value="Unassembled WGS sequence"/>
</dbReference>
<evidence type="ECO:0000313" key="4">
    <source>
        <dbReference type="Proteomes" id="UP000606172"/>
    </source>
</evidence>
<dbReference type="GO" id="GO:0016705">
    <property type="term" value="F:oxidoreductase activity, acting on paired donors, with incorporation or reduction of molecular oxygen"/>
    <property type="evidence" value="ECO:0007669"/>
    <property type="project" value="InterPro"/>
</dbReference>
<sequence>MLKISAVLPAQLPTAACVTAARLADKAGVHRLWITENLYTRGAFALAGAMAAVTERVRLATGTVSPFLRNPAVLAMEAAAMQEISGGRFSLGLGSGPAPRLAQAGVHTEKPLSDLMEAVEVLRAVMSGGTADHHAITLEPPSPSCAGVGVYLGAIGQRMLGATGRHGDGLLISMFCPRAQVRDSIATARSSAAEAGRTPGDLDVVVYVPISASMSDPVGARRRGRAFLAENFARFHGVEAYERMLQRSPHVDHDVIAGIATAYLGGAAFEHLISDELLDDFVICGSEEQCARALGLWSAGELGVNEVALAHCGPEDGLADAIEMLGVLASAQL</sequence>
<evidence type="ECO:0000259" key="2">
    <source>
        <dbReference type="Pfam" id="PF00296"/>
    </source>
</evidence>
<protein>
    <submittedName>
        <fullName evidence="3">FMN-dependent monooxygenase</fullName>
    </submittedName>
</protein>
<dbReference type="RefSeq" id="WP_204021106.1">
    <property type="nucleotide sequence ID" value="NZ_BOOW01000006.1"/>
</dbReference>
<keyword evidence="4" id="KW-1185">Reference proteome</keyword>
<dbReference type="PANTHER" id="PTHR43244:SF1">
    <property type="entry name" value="5,10-METHYLENETETRAHYDROMETHANOPTERIN REDUCTASE"/>
    <property type="match status" value="1"/>
</dbReference>
<feature type="domain" description="Luciferase-like" evidence="2">
    <location>
        <begin position="14"/>
        <end position="294"/>
    </location>
</feature>
<dbReference type="CDD" id="cd01097">
    <property type="entry name" value="Tetrahydromethanopterin_reductase"/>
    <property type="match status" value="1"/>
</dbReference>
<gene>
    <name evidence="3" type="ORF">Ssi02_08290</name>
</gene>
<keyword evidence="3" id="KW-0503">Monooxygenase</keyword>
<proteinExistence type="predicted"/>
<organism evidence="3 4">
    <name type="scientific">Sinosporangium siamense</name>
    <dbReference type="NCBI Taxonomy" id="1367973"/>
    <lineage>
        <taxon>Bacteria</taxon>
        <taxon>Bacillati</taxon>
        <taxon>Actinomycetota</taxon>
        <taxon>Actinomycetes</taxon>
        <taxon>Streptosporangiales</taxon>
        <taxon>Streptosporangiaceae</taxon>
        <taxon>Sinosporangium</taxon>
    </lineage>
</organism>
<accession>A0A919RB16</accession>
<dbReference type="InterPro" id="IPR050564">
    <property type="entry name" value="F420-G6PD/mer"/>
</dbReference>
<dbReference type="AlphaFoldDB" id="A0A919RB16"/>